<dbReference type="Proteomes" id="UP000054564">
    <property type="component" value="Unassembled WGS sequence"/>
</dbReference>
<dbReference type="AlphaFoldDB" id="A0A0L0VEM5"/>
<proteinExistence type="predicted"/>
<keyword evidence="3" id="KW-1185">Reference proteome</keyword>
<protein>
    <submittedName>
        <fullName evidence="2">Uncharacterized protein</fullName>
    </submittedName>
</protein>
<comment type="caution">
    <text evidence="2">The sequence shown here is derived from an EMBL/GenBank/DDBJ whole genome shotgun (WGS) entry which is preliminary data.</text>
</comment>
<name>A0A0L0VEM5_9BASI</name>
<organism evidence="2 3">
    <name type="scientific">Puccinia striiformis f. sp. tritici PST-78</name>
    <dbReference type="NCBI Taxonomy" id="1165861"/>
    <lineage>
        <taxon>Eukaryota</taxon>
        <taxon>Fungi</taxon>
        <taxon>Dikarya</taxon>
        <taxon>Basidiomycota</taxon>
        <taxon>Pucciniomycotina</taxon>
        <taxon>Pucciniomycetes</taxon>
        <taxon>Pucciniales</taxon>
        <taxon>Pucciniaceae</taxon>
        <taxon>Puccinia</taxon>
    </lineage>
</organism>
<feature type="compositionally biased region" description="Polar residues" evidence="1">
    <location>
        <begin position="26"/>
        <end position="37"/>
    </location>
</feature>
<sequence length="64" mass="6905">MHIQALINRTWINNFDQADLQGRITDSTSALTGTPGSAQEPALTVPKPKGTGVEIDQRLSSRLS</sequence>
<gene>
    <name evidence="2" type="ORF">PSTG_08949</name>
</gene>
<accession>A0A0L0VEM5</accession>
<feature type="compositionally biased region" description="Basic and acidic residues" evidence="1">
    <location>
        <begin position="55"/>
        <end position="64"/>
    </location>
</feature>
<evidence type="ECO:0000313" key="3">
    <source>
        <dbReference type="Proteomes" id="UP000054564"/>
    </source>
</evidence>
<reference evidence="3" key="1">
    <citation type="submission" date="2014-03" db="EMBL/GenBank/DDBJ databases">
        <title>The Genome Sequence of Puccinia striiformis f. sp. tritici PST-78.</title>
        <authorList>
            <consortium name="The Broad Institute Genome Sequencing Platform"/>
            <person name="Cuomo C."/>
            <person name="Hulbert S."/>
            <person name="Chen X."/>
            <person name="Walker B."/>
            <person name="Young S.K."/>
            <person name="Zeng Q."/>
            <person name="Gargeya S."/>
            <person name="Fitzgerald M."/>
            <person name="Haas B."/>
            <person name="Abouelleil A."/>
            <person name="Alvarado L."/>
            <person name="Arachchi H.M."/>
            <person name="Berlin A.M."/>
            <person name="Chapman S.B."/>
            <person name="Goldberg J."/>
            <person name="Griggs A."/>
            <person name="Gujja S."/>
            <person name="Hansen M."/>
            <person name="Howarth C."/>
            <person name="Imamovic A."/>
            <person name="Larimer J."/>
            <person name="McCowan C."/>
            <person name="Montmayeur A."/>
            <person name="Murphy C."/>
            <person name="Neiman D."/>
            <person name="Pearson M."/>
            <person name="Priest M."/>
            <person name="Roberts A."/>
            <person name="Saif S."/>
            <person name="Shea T."/>
            <person name="Sisk P."/>
            <person name="Sykes S."/>
            <person name="Wortman J."/>
            <person name="Nusbaum C."/>
            <person name="Birren B."/>
        </authorList>
    </citation>
    <scope>NUCLEOTIDE SEQUENCE [LARGE SCALE GENOMIC DNA]</scope>
    <source>
        <strain evidence="3">race PST-78</strain>
    </source>
</reference>
<feature type="region of interest" description="Disordered" evidence="1">
    <location>
        <begin position="26"/>
        <end position="64"/>
    </location>
</feature>
<evidence type="ECO:0000313" key="2">
    <source>
        <dbReference type="EMBL" id="KNE97730.1"/>
    </source>
</evidence>
<evidence type="ECO:0000256" key="1">
    <source>
        <dbReference type="SAM" id="MobiDB-lite"/>
    </source>
</evidence>
<dbReference type="EMBL" id="AJIL01000064">
    <property type="protein sequence ID" value="KNE97730.1"/>
    <property type="molecule type" value="Genomic_DNA"/>
</dbReference>